<dbReference type="PANTHER" id="PTHR33540:SF2">
    <property type="entry name" value="TRNA THREONYLCARBAMOYLADENOSINE BIOSYNTHESIS PROTEIN TSAE"/>
    <property type="match status" value="1"/>
</dbReference>
<evidence type="ECO:0000256" key="8">
    <source>
        <dbReference type="ARBA" id="ARBA00022840"/>
    </source>
</evidence>
<gene>
    <name evidence="11" type="ORF">Tasa_010_037</name>
</gene>
<keyword evidence="4" id="KW-0963">Cytoplasm</keyword>
<name>A0A0D6MJ57_9PROT</name>
<keyword evidence="5" id="KW-0819">tRNA processing</keyword>
<dbReference type="Pfam" id="PF02367">
    <property type="entry name" value="TsaE"/>
    <property type="match status" value="1"/>
</dbReference>
<keyword evidence="12" id="KW-1185">Reference proteome</keyword>
<reference evidence="11 12" key="1">
    <citation type="submission" date="2012-10" db="EMBL/GenBank/DDBJ databases">
        <title>Genome sequencing of Tanticharoenia sakaeratensis NBRC 103193.</title>
        <authorList>
            <person name="Azuma Y."/>
            <person name="Hadano H."/>
            <person name="Hirakawa H."/>
            <person name="Matsushita K."/>
        </authorList>
    </citation>
    <scope>NUCLEOTIDE SEQUENCE [LARGE SCALE GENOMIC DNA]</scope>
    <source>
        <strain evidence="11 12">NBRC 103193</strain>
    </source>
</reference>
<keyword evidence="7" id="KW-0547">Nucleotide-binding</keyword>
<organism evidence="11 12">
    <name type="scientific">Tanticharoenia sakaeratensis NBRC 103193</name>
    <dbReference type="NCBI Taxonomy" id="1231623"/>
    <lineage>
        <taxon>Bacteria</taxon>
        <taxon>Pseudomonadati</taxon>
        <taxon>Pseudomonadota</taxon>
        <taxon>Alphaproteobacteria</taxon>
        <taxon>Acetobacterales</taxon>
        <taxon>Acetobacteraceae</taxon>
        <taxon>Tanticharoenia</taxon>
    </lineage>
</organism>
<dbReference type="GO" id="GO:0005737">
    <property type="term" value="C:cytoplasm"/>
    <property type="evidence" value="ECO:0007669"/>
    <property type="project" value="UniProtKB-SubCell"/>
</dbReference>
<dbReference type="SUPFAM" id="SSF52540">
    <property type="entry name" value="P-loop containing nucleoside triphosphate hydrolases"/>
    <property type="match status" value="1"/>
</dbReference>
<dbReference type="Gene3D" id="3.40.50.300">
    <property type="entry name" value="P-loop containing nucleotide triphosphate hydrolases"/>
    <property type="match status" value="1"/>
</dbReference>
<accession>A0A0D6MJ57</accession>
<proteinExistence type="inferred from homology"/>
<evidence type="ECO:0000313" key="11">
    <source>
        <dbReference type="EMBL" id="GAN53490.1"/>
    </source>
</evidence>
<evidence type="ECO:0000256" key="5">
    <source>
        <dbReference type="ARBA" id="ARBA00022694"/>
    </source>
</evidence>
<protein>
    <recommendedName>
        <fullName evidence="3">tRNA threonylcarbamoyladenosine biosynthesis protein TsaE</fullName>
    </recommendedName>
    <alternativeName>
        <fullName evidence="10">t(6)A37 threonylcarbamoyladenosine biosynthesis protein TsaE</fullName>
    </alternativeName>
</protein>
<evidence type="ECO:0000256" key="6">
    <source>
        <dbReference type="ARBA" id="ARBA00022723"/>
    </source>
</evidence>
<sequence>MPRDAGGVSLPALAAVATLGGMIPARIDLADPSRTEALARIVAGVARAGDVIALSGEMGAGKSVFARAFLRAFANDPALEVPSPTFSLVQPYDTAQGPVTHFDLWRLGGPDELEALGWELAREGIVLVEWPDHAGDWIEDDALRITLSAGPRDDARVATIAGWPDRLAAILRVMARR</sequence>
<dbReference type="Proteomes" id="UP000032679">
    <property type="component" value="Unassembled WGS sequence"/>
</dbReference>
<evidence type="ECO:0000256" key="1">
    <source>
        <dbReference type="ARBA" id="ARBA00004496"/>
    </source>
</evidence>
<dbReference type="PANTHER" id="PTHR33540">
    <property type="entry name" value="TRNA THREONYLCARBAMOYLADENOSINE BIOSYNTHESIS PROTEIN TSAE"/>
    <property type="match status" value="1"/>
</dbReference>
<dbReference type="EMBL" id="BALE01000010">
    <property type="protein sequence ID" value="GAN53490.1"/>
    <property type="molecule type" value="Genomic_DNA"/>
</dbReference>
<comment type="similarity">
    <text evidence="2">Belongs to the TsaE family.</text>
</comment>
<evidence type="ECO:0000256" key="9">
    <source>
        <dbReference type="ARBA" id="ARBA00022842"/>
    </source>
</evidence>
<dbReference type="GO" id="GO:0016787">
    <property type="term" value="F:hydrolase activity"/>
    <property type="evidence" value="ECO:0007669"/>
    <property type="project" value="UniProtKB-KW"/>
</dbReference>
<dbReference type="GO" id="GO:0046872">
    <property type="term" value="F:metal ion binding"/>
    <property type="evidence" value="ECO:0007669"/>
    <property type="project" value="UniProtKB-KW"/>
</dbReference>
<dbReference type="STRING" id="1231623.Tasa_010_037"/>
<dbReference type="AlphaFoldDB" id="A0A0D6MJ57"/>
<keyword evidence="8" id="KW-0067">ATP-binding</keyword>
<comment type="caution">
    <text evidence="11">The sequence shown here is derived from an EMBL/GenBank/DDBJ whole genome shotgun (WGS) entry which is preliminary data.</text>
</comment>
<dbReference type="InterPro" id="IPR027417">
    <property type="entry name" value="P-loop_NTPase"/>
</dbReference>
<evidence type="ECO:0000256" key="7">
    <source>
        <dbReference type="ARBA" id="ARBA00022741"/>
    </source>
</evidence>
<evidence type="ECO:0000313" key="12">
    <source>
        <dbReference type="Proteomes" id="UP000032679"/>
    </source>
</evidence>
<evidence type="ECO:0000256" key="4">
    <source>
        <dbReference type="ARBA" id="ARBA00022490"/>
    </source>
</evidence>
<keyword evidence="6" id="KW-0479">Metal-binding</keyword>
<dbReference type="GO" id="GO:0005524">
    <property type="term" value="F:ATP binding"/>
    <property type="evidence" value="ECO:0007669"/>
    <property type="project" value="UniProtKB-KW"/>
</dbReference>
<evidence type="ECO:0000256" key="10">
    <source>
        <dbReference type="ARBA" id="ARBA00032441"/>
    </source>
</evidence>
<dbReference type="InterPro" id="IPR003442">
    <property type="entry name" value="T6A_TsaE"/>
</dbReference>
<keyword evidence="9" id="KW-0460">Magnesium</keyword>
<comment type="subcellular location">
    <subcellularLocation>
        <location evidence="1">Cytoplasm</location>
    </subcellularLocation>
</comment>
<keyword evidence="11" id="KW-0378">Hydrolase</keyword>
<evidence type="ECO:0000256" key="2">
    <source>
        <dbReference type="ARBA" id="ARBA00007599"/>
    </source>
</evidence>
<dbReference type="NCBIfam" id="TIGR00150">
    <property type="entry name" value="T6A_YjeE"/>
    <property type="match status" value="1"/>
</dbReference>
<dbReference type="GO" id="GO:0002949">
    <property type="term" value="P:tRNA threonylcarbamoyladenosine modification"/>
    <property type="evidence" value="ECO:0007669"/>
    <property type="project" value="InterPro"/>
</dbReference>
<evidence type="ECO:0000256" key="3">
    <source>
        <dbReference type="ARBA" id="ARBA00019010"/>
    </source>
</evidence>